<dbReference type="SMART" id="SM01001">
    <property type="entry name" value="AIRC"/>
    <property type="match status" value="1"/>
</dbReference>
<gene>
    <name evidence="2" type="ORF">Catovirus_1_470</name>
</gene>
<dbReference type="GO" id="GO:0006189">
    <property type="term" value="P:'de novo' IMP biosynthetic process"/>
    <property type="evidence" value="ECO:0007669"/>
    <property type="project" value="InterPro"/>
</dbReference>
<dbReference type="EMBL" id="KY684083">
    <property type="protein sequence ID" value="ARF08420.1"/>
    <property type="molecule type" value="Genomic_DNA"/>
</dbReference>
<name>A0A1V0S9M6_9VIRU</name>
<dbReference type="SUPFAM" id="SSF52255">
    <property type="entry name" value="N5-CAIR mutase (phosphoribosylaminoimidazole carboxylase, PurE)"/>
    <property type="match status" value="2"/>
</dbReference>
<dbReference type="PANTHER" id="PTHR43064">
    <property type="entry name" value="PHOSPHORIBOSYLAMINOIMIDAZOLE CARBOXYLASE-RELATED"/>
    <property type="match status" value="1"/>
</dbReference>
<dbReference type="InterPro" id="IPR000031">
    <property type="entry name" value="PurE_dom"/>
</dbReference>
<sequence length="490" mass="55145">MDNINVIYGAKWNNNSIINIINCDEDKNNIFTLIENDKYDQIKNMADDLNIIKCDLTKILRSHDCLNENADAIYDPQLKIILTKTTIHNLIKSLDDNSNNIKIGIYSAGMSEIDIVTMGFIYLKLLNYNVFPKIDLGVNNLKKTKSILNQINDMDIIITTAGMEAVLSTVLANITHKPIIAVPSNVSYGYGANGIVGLYSILMSDVPGIAIFNIGNIYGACTFAHKIGQYLLKRTKKRKIIKNLFEPKYSTTINFVQSQKTIKTRDKNNLIDVINGIRINYPLINLNNKSLEQINNFIQKHKYTILRDNRNTDYSTDIPAQTFNKYSDIIYCNSPPEFVAKRKEIYDSTNILVICGGMSDLKYAREFEAYMKLNGLKCDIIESFDMNQIILYEDMLDELKNDYGICVVIAGMNGTISNLVGGFLSNMPVIAVPVANSLTEVHDERNTLMSMLNNCVGGIAVVEKNNIYSASCLVLSILFNYYGDINHLSL</sequence>
<proteinExistence type="predicted"/>
<reference evidence="2" key="1">
    <citation type="journal article" date="2017" name="Science">
        <title>Giant viruses with an expanded complement of translation system components.</title>
        <authorList>
            <person name="Schulz F."/>
            <person name="Yutin N."/>
            <person name="Ivanova N.N."/>
            <person name="Ortega D.R."/>
            <person name="Lee T.K."/>
            <person name="Vierheilig J."/>
            <person name="Daims H."/>
            <person name="Horn M."/>
            <person name="Wagner M."/>
            <person name="Jensen G.J."/>
            <person name="Kyrpides N.C."/>
            <person name="Koonin E.V."/>
            <person name="Woyke T."/>
        </authorList>
    </citation>
    <scope>NUCLEOTIDE SEQUENCE</scope>
    <source>
        <strain evidence="2">CTV1</strain>
    </source>
</reference>
<organism evidence="2">
    <name type="scientific">Catovirus CTV1</name>
    <dbReference type="NCBI Taxonomy" id="1977631"/>
    <lineage>
        <taxon>Viruses</taxon>
        <taxon>Varidnaviria</taxon>
        <taxon>Bamfordvirae</taxon>
        <taxon>Nucleocytoviricota</taxon>
        <taxon>Megaviricetes</taxon>
        <taxon>Imitervirales</taxon>
        <taxon>Mimiviridae</taxon>
        <taxon>Klosneuvirinae</taxon>
        <taxon>Catovirus</taxon>
    </lineage>
</organism>
<feature type="domain" description="PurE" evidence="1">
    <location>
        <begin position="101"/>
        <end position="238"/>
    </location>
</feature>
<dbReference type="InterPro" id="IPR039476">
    <property type="entry name" value="P2CMN_synthase_LarB"/>
</dbReference>
<evidence type="ECO:0000313" key="2">
    <source>
        <dbReference type="EMBL" id="ARF08420.1"/>
    </source>
</evidence>
<evidence type="ECO:0000259" key="1">
    <source>
        <dbReference type="SMART" id="SM01001"/>
    </source>
</evidence>
<protein>
    <submittedName>
        <fullName evidence="2">AIR carboxylase</fullName>
    </submittedName>
</protein>
<dbReference type="GO" id="GO:0016787">
    <property type="term" value="F:hydrolase activity"/>
    <property type="evidence" value="ECO:0007669"/>
    <property type="project" value="InterPro"/>
</dbReference>
<dbReference type="Gene3D" id="3.40.50.1970">
    <property type="match status" value="2"/>
</dbReference>
<dbReference type="PANTHER" id="PTHR43064:SF1">
    <property type="entry name" value="SLL1489 PROTEIN"/>
    <property type="match status" value="1"/>
</dbReference>
<dbReference type="Pfam" id="PF00731">
    <property type="entry name" value="AIRC"/>
    <property type="match status" value="1"/>
</dbReference>
<accession>A0A1V0S9M6</accession>